<accession>A0A6J4MM82</accession>
<dbReference type="EMBL" id="CADCUK010000014">
    <property type="protein sequence ID" value="CAA9361058.1"/>
    <property type="molecule type" value="Genomic_DNA"/>
</dbReference>
<feature type="non-terminal residue" evidence="2">
    <location>
        <position position="58"/>
    </location>
</feature>
<organism evidence="2">
    <name type="scientific">uncultured Nocardioidaceae bacterium</name>
    <dbReference type="NCBI Taxonomy" id="253824"/>
    <lineage>
        <taxon>Bacteria</taxon>
        <taxon>Bacillati</taxon>
        <taxon>Actinomycetota</taxon>
        <taxon>Actinomycetes</taxon>
        <taxon>Propionibacteriales</taxon>
        <taxon>Nocardioidaceae</taxon>
        <taxon>environmental samples</taxon>
    </lineage>
</organism>
<dbReference type="AlphaFoldDB" id="A0A6J4MM82"/>
<evidence type="ECO:0000256" key="1">
    <source>
        <dbReference type="SAM" id="MobiDB-lite"/>
    </source>
</evidence>
<feature type="non-terminal residue" evidence="2">
    <location>
        <position position="1"/>
    </location>
</feature>
<proteinExistence type="predicted"/>
<protein>
    <submittedName>
        <fullName evidence="2">Uncharacterized protein</fullName>
    </submittedName>
</protein>
<feature type="compositionally biased region" description="Low complexity" evidence="1">
    <location>
        <begin position="1"/>
        <end position="25"/>
    </location>
</feature>
<reference evidence="2" key="1">
    <citation type="submission" date="2020-02" db="EMBL/GenBank/DDBJ databases">
        <authorList>
            <person name="Meier V. D."/>
        </authorList>
    </citation>
    <scope>NUCLEOTIDE SEQUENCE</scope>
    <source>
        <strain evidence="2">AVDCRST_MAG47</strain>
    </source>
</reference>
<evidence type="ECO:0000313" key="2">
    <source>
        <dbReference type="EMBL" id="CAA9361058.1"/>
    </source>
</evidence>
<sequence>CSGSCSPCCPSSSSRVSSRPTPRSRTAVPTCRPSPGSATSSSGRCPLCRRCPVTARSG</sequence>
<feature type="region of interest" description="Disordered" evidence="1">
    <location>
        <begin position="1"/>
        <end position="44"/>
    </location>
</feature>
<name>A0A6J4MM82_9ACTN</name>
<gene>
    <name evidence="2" type="ORF">AVDCRST_MAG47-188</name>
</gene>